<dbReference type="SUPFAM" id="SSF53756">
    <property type="entry name" value="UDP-Glycosyltransferase/glycogen phosphorylase"/>
    <property type="match status" value="1"/>
</dbReference>
<organism evidence="1 2">
    <name type="scientific">Dipteronia sinensis</name>
    <dbReference type="NCBI Taxonomy" id="43782"/>
    <lineage>
        <taxon>Eukaryota</taxon>
        <taxon>Viridiplantae</taxon>
        <taxon>Streptophyta</taxon>
        <taxon>Embryophyta</taxon>
        <taxon>Tracheophyta</taxon>
        <taxon>Spermatophyta</taxon>
        <taxon>Magnoliopsida</taxon>
        <taxon>eudicotyledons</taxon>
        <taxon>Gunneridae</taxon>
        <taxon>Pentapetalae</taxon>
        <taxon>rosids</taxon>
        <taxon>malvids</taxon>
        <taxon>Sapindales</taxon>
        <taxon>Sapindaceae</taxon>
        <taxon>Hippocastanoideae</taxon>
        <taxon>Acereae</taxon>
        <taxon>Dipteronia</taxon>
    </lineage>
</organism>
<reference evidence="1" key="1">
    <citation type="journal article" date="2023" name="Plant J.">
        <title>Genome sequences and population genomics provide insights into the demographic history, inbreeding, and mutation load of two 'living fossil' tree species of Dipteronia.</title>
        <authorList>
            <person name="Feng Y."/>
            <person name="Comes H.P."/>
            <person name="Chen J."/>
            <person name="Zhu S."/>
            <person name="Lu R."/>
            <person name="Zhang X."/>
            <person name="Li P."/>
            <person name="Qiu J."/>
            <person name="Olsen K.M."/>
            <person name="Qiu Y."/>
        </authorList>
    </citation>
    <scope>NUCLEOTIDE SEQUENCE</scope>
    <source>
        <strain evidence="1">NBL</strain>
    </source>
</reference>
<name>A0AAE0A561_9ROSI</name>
<proteinExistence type="predicted"/>
<evidence type="ECO:0000313" key="2">
    <source>
        <dbReference type="Proteomes" id="UP001281410"/>
    </source>
</evidence>
<dbReference type="EMBL" id="JANJYJ010000006">
    <property type="protein sequence ID" value="KAK3204302.1"/>
    <property type="molecule type" value="Genomic_DNA"/>
</dbReference>
<dbReference type="Gene3D" id="3.40.50.2000">
    <property type="entry name" value="Glycogen Phosphorylase B"/>
    <property type="match status" value="1"/>
</dbReference>
<protein>
    <submittedName>
        <fullName evidence="1">Uncharacterized protein</fullName>
    </submittedName>
</protein>
<evidence type="ECO:0000313" key="1">
    <source>
        <dbReference type="EMBL" id="KAK3204302.1"/>
    </source>
</evidence>
<gene>
    <name evidence="1" type="ORF">Dsin_018348</name>
</gene>
<sequence length="207" mass="23910">MASFWAHFADDRRSPPASHPRNNHHICRDTQEYLYYLNPLISLHGKTTFQTLVLPLPSHPSLPAGSENMQDVTQDYFLYMVEALSELHDPIMQWFKSHPCPPLAILTDVMHNTWIHSMASTLGIKTIDFLPLSQHTASTLWSIYQVKKEFFQGKMLHKTMKNLALVLNSFRELHTKSFDALKSIAKHDRIWDVSPQCRLMRSLRGVA</sequence>
<comment type="caution">
    <text evidence="1">The sequence shown here is derived from an EMBL/GenBank/DDBJ whole genome shotgun (WGS) entry which is preliminary data.</text>
</comment>
<accession>A0AAE0A561</accession>
<dbReference type="AlphaFoldDB" id="A0AAE0A561"/>
<keyword evidence="2" id="KW-1185">Reference proteome</keyword>
<dbReference type="Proteomes" id="UP001281410">
    <property type="component" value="Unassembled WGS sequence"/>
</dbReference>